<evidence type="ECO:0000256" key="5">
    <source>
        <dbReference type="ARBA" id="ARBA00023242"/>
    </source>
</evidence>
<evidence type="ECO:0000313" key="8">
    <source>
        <dbReference type="EMBL" id="EFA10489.1"/>
    </source>
</evidence>
<dbReference type="GO" id="GO:0030692">
    <property type="term" value="C:Noc4p-Nop14p complex"/>
    <property type="evidence" value="ECO:0000318"/>
    <property type="project" value="GO_Central"/>
</dbReference>
<dbReference type="InParanoid" id="D6WZW5"/>
<feature type="compositionally biased region" description="Basic and acidic residues" evidence="7">
    <location>
        <begin position="118"/>
        <end position="139"/>
    </location>
</feature>
<feature type="compositionally biased region" description="Basic and acidic residues" evidence="7">
    <location>
        <begin position="241"/>
        <end position="283"/>
    </location>
</feature>
<dbReference type="KEGG" id="tca:663747"/>
<evidence type="ECO:0000256" key="4">
    <source>
        <dbReference type="ARBA" id="ARBA00022552"/>
    </source>
</evidence>
<reference evidence="8 9" key="2">
    <citation type="journal article" date="2010" name="Nucleic Acids Res.">
        <title>BeetleBase in 2010: revisions to provide comprehensive genomic information for Tribolium castaneum.</title>
        <authorList>
            <person name="Kim H.S."/>
            <person name="Murphy T."/>
            <person name="Xia J."/>
            <person name="Caragea D."/>
            <person name="Park Y."/>
            <person name="Beeman R.W."/>
            <person name="Lorenzen M.D."/>
            <person name="Butcher S."/>
            <person name="Manak J.R."/>
            <person name="Brown S.J."/>
        </authorList>
    </citation>
    <scope>GENOME REANNOTATION</scope>
    <source>
        <strain evidence="8 9">Georgia GA2</strain>
    </source>
</reference>
<dbReference type="eggNOG" id="KOG2147">
    <property type="taxonomic scope" value="Eukaryota"/>
</dbReference>
<sequence>MKPRKKPEKNAPNPFEIHINKQKMTVLGQKNKNDRGLPGVSRAKALKKRKETLLQEYKLQNKSNKFTDRRIGERSRDLTSEDKLMARFTALRKKAHKKSIFNLADDEVLTHKGQTLAEIEKFDDPRSDNEDSDEDKSGKLDSAFVGDAHFGGGVLRKTGKEGAKTHRELIDELIAESKKRKAEKQRTKEATLELTEKLDTEWKDLLPLVSRAQKGEPDKGAVDDYDKVMRELRFEARGTVSDRLKSEDEVAQEEKQRLEELEEKRRERMRGFEPKTQKHRSADDLDDDVYEADPEYMLSYNTEGEANVEIGAEINGKTVGGEESDEEEECEEEEEEQSDDDLADLKAETSDESDEETEAKATKTDVVAKTDETSADLPFTFALPDSYEALQQLLDDKSSRQQATILERMVKCNHPSLAEKNKNGLGTLFVYLLQYLNDCASEKSAARLFEIYKSLAPHIFDLAQLNKENTHSSMLEVIKEKHDEFKKRPKDFPGLELLVFFKLVSLLFTTSDFRHQVVTPCFVFIEQILNKCKIKSGKDIAYGIFLVTLVLEYTSLSKRVLPTAINYLGGILHMAIPKCGVKLIKVNPPFKPTTSSLVLVEKSCEDCDFKMEASDLERDEINDSFKIRAIYTVLRLVQDFDNNLVSLPSNVEIFNDIRAYLELLPTRNYPKKVADLFESVSQQLKNRKVERKLEYIVLAAKRPKALRLYEPKIVEVFDGKKRKIQSREKAERDKLLHKLKKETKGALREIRRDKAFLGRVKIHQRIQSDNERKEKVKRIYAEASIQQSELNSLDRKKKRK</sequence>
<dbReference type="GO" id="GO:0005730">
    <property type="term" value="C:nucleolus"/>
    <property type="evidence" value="ECO:0000318"/>
    <property type="project" value="GO_Central"/>
</dbReference>
<comment type="subcellular location">
    <subcellularLocation>
        <location evidence="1">Nucleus</location>
        <location evidence="1">Nucleolus</location>
    </subcellularLocation>
</comment>
<dbReference type="OrthoDB" id="441771at2759"/>
<proteinExistence type="inferred from homology"/>
<evidence type="ECO:0000256" key="6">
    <source>
        <dbReference type="ARBA" id="ARBA00024695"/>
    </source>
</evidence>
<comment type="similarity">
    <text evidence="2">Belongs to the NOP14 family.</text>
</comment>
<feature type="compositionally biased region" description="Acidic residues" evidence="7">
    <location>
        <begin position="322"/>
        <end position="342"/>
    </location>
</feature>
<dbReference type="PhylomeDB" id="D6WZW5"/>
<reference evidence="8 9" key="1">
    <citation type="journal article" date="2008" name="Nature">
        <title>The genome of the model beetle and pest Tribolium castaneum.</title>
        <authorList>
            <consortium name="Tribolium Genome Sequencing Consortium"/>
            <person name="Richards S."/>
            <person name="Gibbs R.A."/>
            <person name="Weinstock G.M."/>
            <person name="Brown S.J."/>
            <person name="Denell R."/>
            <person name="Beeman R.W."/>
            <person name="Gibbs R."/>
            <person name="Beeman R.W."/>
            <person name="Brown S.J."/>
            <person name="Bucher G."/>
            <person name="Friedrich M."/>
            <person name="Grimmelikhuijzen C.J."/>
            <person name="Klingler M."/>
            <person name="Lorenzen M."/>
            <person name="Richards S."/>
            <person name="Roth S."/>
            <person name="Schroder R."/>
            <person name="Tautz D."/>
            <person name="Zdobnov E.M."/>
            <person name="Muzny D."/>
            <person name="Gibbs R.A."/>
            <person name="Weinstock G.M."/>
            <person name="Attaway T."/>
            <person name="Bell S."/>
            <person name="Buhay C.J."/>
            <person name="Chandrabose M.N."/>
            <person name="Chavez D."/>
            <person name="Clerk-Blankenburg K.P."/>
            <person name="Cree A."/>
            <person name="Dao M."/>
            <person name="Davis C."/>
            <person name="Chacko J."/>
            <person name="Dinh H."/>
            <person name="Dugan-Rocha S."/>
            <person name="Fowler G."/>
            <person name="Garner T.T."/>
            <person name="Garnes J."/>
            <person name="Gnirke A."/>
            <person name="Hawes A."/>
            <person name="Hernandez J."/>
            <person name="Hines S."/>
            <person name="Holder M."/>
            <person name="Hume J."/>
            <person name="Jhangiani S.N."/>
            <person name="Joshi V."/>
            <person name="Khan Z.M."/>
            <person name="Jackson L."/>
            <person name="Kovar C."/>
            <person name="Kowis A."/>
            <person name="Lee S."/>
            <person name="Lewis L.R."/>
            <person name="Margolis J."/>
            <person name="Morgan M."/>
            <person name="Nazareth L.V."/>
            <person name="Nguyen N."/>
            <person name="Okwuonu G."/>
            <person name="Parker D."/>
            <person name="Richards S."/>
            <person name="Ruiz S.J."/>
            <person name="Santibanez J."/>
            <person name="Savard J."/>
            <person name="Scherer S.E."/>
            <person name="Schneider B."/>
            <person name="Sodergren E."/>
            <person name="Tautz D."/>
            <person name="Vattahil S."/>
            <person name="Villasana D."/>
            <person name="White C.S."/>
            <person name="Wright R."/>
            <person name="Park Y."/>
            <person name="Beeman R.W."/>
            <person name="Lord J."/>
            <person name="Oppert B."/>
            <person name="Lorenzen M."/>
            <person name="Brown S."/>
            <person name="Wang L."/>
            <person name="Savard J."/>
            <person name="Tautz D."/>
            <person name="Richards S."/>
            <person name="Weinstock G."/>
            <person name="Gibbs R.A."/>
            <person name="Liu Y."/>
            <person name="Worley K."/>
            <person name="Weinstock G."/>
            <person name="Elsik C.G."/>
            <person name="Reese J.T."/>
            <person name="Elhaik E."/>
            <person name="Landan G."/>
            <person name="Graur D."/>
            <person name="Arensburger P."/>
            <person name="Atkinson P."/>
            <person name="Beeman R.W."/>
            <person name="Beidler J."/>
            <person name="Brown S.J."/>
            <person name="Demuth J.P."/>
            <person name="Drury D.W."/>
            <person name="Du Y.Z."/>
            <person name="Fujiwara H."/>
            <person name="Lorenzen M."/>
            <person name="Maselli V."/>
            <person name="Osanai M."/>
            <person name="Park Y."/>
            <person name="Robertson H.M."/>
            <person name="Tu Z."/>
            <person name="Wang J.J."/>
            <person name="Wang S."/>
            <person name="Richards S."/>
            <person name="Song H."/>
            <person name="Zhang L."/>
            <person name="Sodergren E."/>
            <person name="Werner D."/>
            <person name="Stanke M."/>
            <person name="Morgenstern B."/>
            <person name="Solovyev V."/>
            <person name="Kosarev P."/>
            <person name="Brown G."/>
            <person name="Chen H.C."/>
            <person name="Ermolaeva O."/>
            <person name="Hlavina W."/>
            <person name="Kapustin Y."/>
            <person name="Kiryutin B."/>
            <person name="Kitts P."/>
            <person name="Maglott D."/>
            <person name="Pruitt K."/>
            <person name="Sapojnikov V."/>
            <person name="Souvorov A."/>
            <person name="Mackey A.J."/>
            <person name="Waterhouse R.M."/>
            <person name="Wyder S."/>
            <person name="Zdobnov E.M."/>
            <person name="Zdobnov E.M."/>
            <person name="Wyder S."/>
            <person name="Kriventseva E.V."/>
            <person name="Kadowaki T."/>
            <person name="Bork P."/>
            <person name="Aranda M."/>
            <person name="Bao R."/>
            <person name="Beermann A."/>
            <person name="Berns N."/>
            <person name="Bolognesi R."/>
            <person name="Bonneton F."/>
            <person name="Bopp D."/>
            <person name="Brown S.J."/>
            <person name="Bucher G."/>
            <person name="Butts T."/>
            <person name="Chaumot A."/>
            <person name="Denell R.E."/>
            <person name="Ferrier D.E."/>
            <person name="Friedrich M."/>
            <person name="Gordon C.M."/>
            <person name="Jindra M."/>
            <person name="Klingler M."/>
            <person name="Lan Q."/>
            <person name="Lattorff H.M."/>
            <person name="Laudet V."/>
            <person name="von Levetsow C."/>
            <person name="Liu Z."/>
            <person name="Lutz R."/>
            <person name="Lynch J.A."/>
            <person name="da Fonseca R.N."/>
            <person name="Posnien N."/>
            <person name="Reuter R."/>
            <person name="Roth S."/>
            <person name="Savard J."/>
            <person name="Schinko J.B."/>
            <person name="Schmitt C."/>
            <person name="Schoppmeier M."/>
            <person name="Schroder R."/>
            <person name="Shippy T.D."/>
            <person name="Simonnet F."/>
            <person name="Marques-Souza H."/>
            <person name="Tautz D."/>
            <person name="Tomoyasu Y."/>
            <person name="Trauner J."/>
            <person name="Van der Zee M."/>
            <person name="Vervoort M."/>
            <person name="Wittkopp N."/>
            <person name="Wimmer E.A."/>
            <person name="Yang X."/>
            <person name="Jones A.K."/>
            <person name="Sattelle D.B."/>
            <person name="Ebert P.R."/>
            <person name="Nelson D."/>
            <person name="Scott J.G."/>
            <person name="Beeman R.W."/>
            <person name="Muthukrishnan S."/>
            <person name="Kramer K.J."/>
            <person name="Arakane Y."/>
            <person name="Beeman R.W."/>
            <person name="Zhu Q."/>
            <person name="Hogenkamp D."/>
            <person name="Dixit R."/>
            <person name="Oppert B."/>
            <person name="Jiang H."/>
            <person name="Zou Z."/>
            <person name="Marshall J."/>
            <person name="Elpidina E."/>
            <person name="Vinokurov K."/>
            <person name="Oppert C."/>
            <person name="Zou Z."/>
            <person name="Evans J."/>
            <person name="Lu Z."/>
            <person name="Zhao P."/>
            <person name="Sumathipala N."/>
            <person name="Altincicek B."/>
            <person name="Vilcinskas A."/>
            <person name="Williams M."/>
            <person name="Hultmark D."/>
            <person name="Hetru C."/>
            <person name="Jiang H."/>
            <person name="Grimmelikhuijzen C.J."/>
            <person name="Hauser F."/>
            <person name="Cazzamali G."/>
            <person name="Williamson M."/>
            <person name="Park Y."/>
            <person name="Li B."/>
            <person name="Tanaka Y."/>
            <person name="Predel R."/>
            <person name="Neupert S."/>
            <person name="Schachtner J."/>
            <person name="Verleyen P."/>
            <person name="Raible F."/>
            <person name="Bork P."/>
            <person name="Friedrich M."/>
            <person name="Walden K.K."/>
            <person name="Robertson H.M."/>
            <person name="Angeli S."/>
            <person name="Foret S."/>
            <person name="Bucher G."/>
            <person name="Schuetz S."/>
            <person name="Maleszka R."/>
            <person name="Wimmer E.A."/>
            <person name="Beeman R.W."/>
            <person name="Lorenzen M."/>
            <person name="Tomoyasu Y."/>
            <person name="Miller S.C."/>
            <person name="Grossmann D."/>
            <person name="Bucher G."/>
        </authorList>
    </citation>
    <scope>NUCLEOTIDE SEQUENCE [LARGE SCALE GENOMIC DNA]</scope>
    <source>
        <strain evidence="8 9">Georgia GA2</strain>
    </source>
</reference>
<dbReference type="OMA" id="KSCWPSL"/>
<feature type="region of interest" description="Disordered" evidence="7">
    <location>
        <begin position="241"/>
        <end position="367"/>
    </location>
</feature>
<keyword evidence="3" id="KW-0690">Ribosome biogenesis</keyword>
<dbReference type="GO" id="GO:0030490">
    <property type="term" value="P:maturation of SSU-rRNA"/>
    <property type="evidence" value="ECO:0000318"/>
    <property type="project" value="GO_Central"/>
</dbReference>
<dbReference type="FunCoup" id="D6WZW5">
    <property type="interactions" value="1518"/>
</dbReference>
<keyword evidence="5" id="KW-0539">Nucleus</keyword>
<evidence type="ECO:0000256" key="7">
    <source>
        <dbReference type="SAM" id="MobiDB-lite"/>
    </source>
</evidence>
<evidence type="ECO:0000313" key="9">
    <source>
        <dbReference type="Proteomes" id="UP000007266"/>
    </source>
</evidence>
<evidence type="ECO:0000256" key="3">
    <source>
        <dbReference type="ARBA" id="ARBA00022517"/>
    </source>
</evidence>
<organism evidence="8 9">
    <name type="scientific">Tribolium castaneum</name>
    <name type="common">Red flour beetle</name>
    <dbReference type="NCBI Taxonomy" id="7070"/>
    <lineage>
        <taxon>Eukaryota</taxon>
        <taxon>Metazoa</taxon>
        <taxon>Ecdysozoa</taxon>
        <taxon>Arthropoda</taxon>
        <taxon>Hexapoda</taxon>
        <taxon>Insecta</taxon>
        <taxon>Pterygota</taxon>
        <taxon>Neoptera</taxon>
        <taxon>Endopterygota</taxon>
        <taxon>Coleoptera</taxon>
        <taxon>Polyphaga</taxon>
        <taxon>Cucujiformia</taxon>
        <taxon>Tenebrionidae</taxon>
        <taxon>Tenebrionidae incertae sedis</taxon>
        <taxon>Tribolium</taxon>
    </lineage>
</organism>
<accession>D6WZW5</accession>
<keyword evidence="4" id="KW-0698">rRNA processing</keyword>
<name>D6WZW5_TRICA</name>
<protein>
    <submittedName>
        <fullName evidence="8">Nucleolar protein 14 homolog-like Protein</fullName>
    </submittedName>
</protein>
<dbReference type="AlphaFoldDB" id="D6WZW5"/>
<dbReference type="Proteomes" id="UP000007266">
    <property type="component" value="Linkage group 9"/>
</dbReference>
<dbReference type="EMBL" id="KQ971372">
    <property type="protein sequence ID" value="EFA10489.1"/>
    <property type="molecule type" value="Genomic_DNA"/>
</dbReference>
<feature type="region of interest" description="Disordered" evidence="7">
    <location>
        <begin position="116"/>
        <end position="144"/>
    </location>
</feature>
<dbReference type="STRING" id="7070.D6WZW5"/>
<dbReference type="PANTHER" id="PTHR23183:SF0">
    <property type="entry name" value="NUCLEOLAR PROTEIN 14"/>
    <property type="match status" value="1"/>
</dbReference>
<dbReference type="Pfam" id="PF04147">
    <property type="entry name" value="Nop14"/>
    <property type="match status" value="1"/>
</dbReference>
<keyword evidence="9" id="KW-1185">Reference proteome</keyword>
<dbReference type="GO" id="GO:0032040">
    <property type="term" value="C:small-subunit processome"/>
    <property type="evidence" value="ECO:0000318"/>
    <property type="project" value="GO_Central"/>
</dbReference>
<gene>
    <name evidence="8" type="primary">AUGUSTUS-3.0.2_12735</name>
    <name evidence="8" type="ORF">TcasGA2_TC012735</name>
</gene>
<feature type="compositionally biased region" description="Basic and acidic residues" evidence="7">
    <location>
        <begin position="358"/>
        <end position="367"/>
    </location>
</feature>
<dbReference type="HOGENOM" id="CLU_008874_1_0_1"/>
<feature type="compositionally biased region" description="Acidic residues" evidence="7">
    <location>
        <begin position="284"/>
        <end position="294"/>
    </location>
</feature>
<evidence type="ECO:0000256" key="2">
    <source>
        <dbReference type="ARBA" id="ARBA00007466"/>
    </source>
</evidence>
<dbReference type="InterPro" id="IPR007276">
    <property type="entry name" value="Nop14"/>
</dbReference>
<dbReference type="PANTHER" id="PTHR23183">
    <property type="entry name" value="NOP14"/>
    <property type="match status" value="1"/>
</dbReference>
<comment type="function">
    <text evidence="6">Involved in nucleolar processing of pre-18S ribosomal RNA. Has a role in the nuclear export of 40S pre-ribosomal subunit to the cytoplasm.</text>
</comment>
<evidence type="ECO:0000256" key="1">
    <source>
        <dbReference type="ARBA" id="ARBA00004604"/>
    </source>
</evidence>